<evidence type="ECO:0000313" key="5">
    <source>
        <dbReference type="Proteomes" id="UP000178912"/>
    </source>
</evidence>
<dbReference type="GO" id="GO:0102522">
    <property type="term" value="F:tRNA 4-demethylwyosine alpha-amino-alpha-carboxypropyltransferase activity"/>
    <property type="evidence" value="ECO:0007669"/>
    <property type="project" value="UniProtKB-EC"/>
</dbReference>
<dbReference type="Proteomes" id="UP000178912">
    <property type="component" value="Unassembled WGS sequence"/>
</dbReference>
<dbReference type="OrthoDB" id="2387925at2759"/>
<evidence type="ECO:0000256" key="1">
    <source>
        <dbReference type="ARBA" id="ARBA00049400"/>
    </source>
</evidence>
<dbReference type="Gene3D" id="3.40.50.150">
    <property type="entry name" value="Vaccinia Virus protein VP39"/>
    <property type="match status" value="1"/>
</dbReference>
<keyword evidence="2 4" id="KW-0808">Transferase</keyword>
<keyword evidence="2" id="KW-0949">S-adenosyl-L-methionine</keyword>
<evidence type="ECO:0000256" key="2">
    <source>
        <dbReference type="PIRNR" id="PIRNR038972"/>
    </source>
</evidence>
<accession>A0A1E1K3W9</accession>
<dbReference type="PANTHER" id="PTHR23245">
    <property type="entry name" value="TRNA METHYLTRANSFERASE"/>
    <property type="match status" value="1"/>
</dbReference>
<dbReference type="UniPathway" id="UPA00375"/>
<gene>
    <name evidence="4" type="ORF">RAG0_03302</name>
</gene>
<evidence type="ECO:0000259" key="3">
    <source>
        <dbReference type="PROSITE" id="PS51684"/>
    </source>
</evidence>
<dbReference type="GO" id="GO:0031591">
    <property type="term" value="P:wybutosine biosynthetic process"/>
    <property type="evidence" value="ECO:0007669"/>
    <property type="project" value="InterPro"/>
</dbReference>
<evidence type="ECO:0000313" key="4">
    <source>
        <dbReference type="EMBL" id="CZS92798.1"/>
    </source>
</evidence>
<dbReference type="GO" id="GO:0005737">
    <property type="term" value="C:cytoplasm"/>
    <property type="evidence" value="ECO:0007669"/>
    <property type="project" value="UniProtKB-SubCell"/>
</dbReference>
<feature type="domain" description="SAM-dependent methyltransferase TRM5/TYW2-type" evidence="3">
    <location>
        <begin position="107"/>
        <end position="413"/>
    </location>
</feature>
<protein>
    <recommendedName>
        <fullName evidence="2">tRNA wybutosine-synthesizing protein 2</fullName>
        <shortName evidence="2">tRNA-yW-synthesizing protein 2</shortName>
    </recommendedName>
    <alternativeName>
        <fullName evidence="2">tRNA(Phe) (4-demethylwyosine(37)-C(7)) aminocarboxypropyltransferase</fullName>
    </alternativeName>
</protein>
<sequence>MWSTKEHILYQHTKPDRPPKPKPINPIEEAVKIWLNRLHNDSDGAIEVAVNRMISLVTPKRWVVYPPMVLLPPGSFGRDWWEFVGYDNTSEAMDELWELVLNGIARREGKGSLTHLAINSGIPLNKSTGPSSDEVPQMVLHAPEAENILRTPSGLVMLYGDFGPALPPEQTPSDEDLKKAFWVSTRQNGITQIWAPRYTMFSRGNVKEKARILDFHNSGGTLETRNITKGKLATLSAVDLYAGIGYFIFSYVKMGLKQVVGWELNPWSVEGLRRGAVANGWSIKVVEDDDVSTGYEEQIVVFLRDNAEASETFRSMSPAAKESIMHVNCGLLPTSEMTWEMAIRVMRGDGWLHLHENVGAADIEARKSKIQEIFQELLKAETEKRTVSVEHVEMVKTFAPGVWHCVFDVLIRRAEASSY</sequence>
<keyword evidence="4" id="KW-0489">Methyltransferase</keyword>
<name>A0A1E1K3W9_9HELO</name>
<keyword evidence="2" id="KW-0819">tRNA processing</keyword>
<reference evidence="5" key="1">
    <citation type="submission" date="2016-03" db="EMBL/GenBank/DDBJ databases">
        <authorList>
            <person name="Guldener U."/>
        </authorList>
    </citation>
    <scope>NUCLEOTIDE SEQUENCE [LARGE SCALE GENOMIC DNA]</scope>
    <source>
        <strain evidence="5">04CH-RAC-A.6.1</strain>
    </source>
</reference>
<dbReference type="GO" id="GO:0008757">
    <property type="term" value="F:S-adenosylmethionine-dependent methyltransferase activity"/>
    <property type="evidence" value="ECO:0007669"/>
    <property type="project" value="InterPro"/>
</dbReference>
<comment type="function">
    <text evidence="2">S-adenosyl-L-methionine-dependent transferase that acts as a component of the wybutosine biosynthesis pathway. Wybutosine is a hyper modified guanosine with a tricyclic base found at the 3'-position adjacent to the anticodon of eukaryotic phenylalanine tRNA. Catalyzes the transfer of the alpha-amino-alpha-carboxypropyl (acp) group from S-adenosyl-L-methionine to the C-7 position of 4-demethylwyosine (imG-14) to produce wybutosine-86.</text>
</comment>
<dbReference type="InterPro" id="IPR030382">
    <property type="entry name" value="MeTrfase_TRM5/TYW2"/>
</dbReference>
<proteinExistence type="inferred from homology"/>
<dbReference type="GO" id="GO:0008175">
    <property type="term" value="F:tRNA methyltransferase activity"/>
    <property type="evidence" value="ECO:0007669"/>
    <property type="project" value="TreeGrafter"/>
</dbReference>
<keyword evidence="5" id="KW-1185">Reference proteome</keyword>
<dbReference type="AlphaFoldDB" id="A0A1E1K3W9"/>
<dbReference type="PROSITE" id="PS51684">
    <property type="entry name" value="SAM_MT_TRM5_TYW2"/>
    <property type="match status" value="1"/>
</dbReference>
<dbReference type="EMBL" id="FJUX01000013">
    <property type="protein sequence ID" value="CZS92798.1"/>
    <property type="molecule type" value="Genomic_DNA"/>
</dbReference>
<comment type="subcellular location">
    <subcellularLocation>
        <location evidence="2">Cytoplasm</location>
    </subcellularLocation>
</comment>
<dbReference type="PANTHER" id="PTHR23245:SF25">
    <property type="entry name" value="TRNA WYBUTOSINE-SYNTHESIZING PROTEIN 2 HOMOLOG"/>
    <property type="match status" value="1"/>
</dbReference>
<keyword evidence="2" id="KW-0963">Cytoplasm</keyword>
<comment type="catalytic activity">
    <reaction evidence="1">
        <text>4-demethylwyosine(37) in tRNA(Phe) + S-adenosyl-L-methionine = 4-demethyl-7-[(3S)-3-amino-3-carboxypropyl]wyosine(37) in tRNA(Phe) + S-methyl-5'-thioadenosine + H(+)</text>
        <dbReference type="Rhea" id="RHEA:36355"/>
        <dbReference type="Rhea" id="RHEA-COMP:10164"/>
        <dbReference type="Rhea" id="RHEA-COMP:10378"/>
        <dbReference type="ChEBI" id="CHEBI:15378"/>
        <dbReference type="ChEBI" id="CHEBI:17509"/>
        <dbReference type="ChEBI" id="CHEBI:59789"/>
        <dbReference type="ChEBI" id="CHEBI:64315"/>
        <dbReference type="ChEBI" id="CHEBI:73550"/>
        <dbReference type="EC" id="2.5.1.114"/>
    </reaction>
</comment>
<dbReference type="InterPro" id="IPR026274">
    <property type="entry name" value="tRNA_wybutosine_synth_prot_2"/>
</dbReference>
<dbReference type="InterPro" id="IPR029063">
    <property type="entry name" value="SAM-dependent_MTases_sf"/>
</dbReference>
<dbReference type="PIRSF" id="PIRSF038972">
    <property type="entry name" value="Trm12"/>
    <property type="match status" value="1"/>
</dbReference>
<dbReference type="SUPFAM" id="SSF53335">
    <property type="entry name" value="S-adenosyl-L-methionine-dependent methyltransferases"/>
    <property type="match status" value="1"/>
</dbReference>
<comment type="pathway">
    <text evidence="2">tRNA modification; wybutosine-tRNA(Phe) biosynthesis.</text>
</comment>
<comment type="similarity">
    <text evidence="2">Belongs to the class I-like SAM-binding methyltransferase superfamily. TRM5/TYW2 family.</text>
</comment>
<dbReference type="GO" id="GO:0030488">
    <property type="term" value="P:tRNA methylation"/>
    <property type="evidence" value="ECO:0007669"/>
    <property type="project" value="TreeGrafter"/>
</dbReference>
<organism evidence="4 5">
    <name type="scientific">Rhynchosporium agropyri</name>
    <dbReference type="NCBI Taxonomy" id="914238"/>
    <lineage>
        <taxon>Eukaryota</taxon>
        <taxon>Fungi</taxon>
        <taxon>Dikarya</taxon>
        <taxon>Ascomycota</taxon>
        <taxon>Pezizomycotina</taxon>
        <taxon>Leotiomycetes</taxon>
        <taxon>Helotiales</taxon>
        <taxon>Ploettnerulaceae</taxon>
        <taxon>Rhynchosporium</taxon>
    </lineage>
</organism>